<dbReference type="PROSITE" id="PS50937">
    <property type="entry name" value="HTH_MERR_2"/>
    <property type="match status" value="1"/>
</dbReference>
<organism evidence="3 4">
    <name type="scientific">Carnobacterium viridans</name>
    <dbReference type="NCBI Taxonomy" id="174587"/>
    <lineage>
        <taxon>Bacteria</taxon>
        <taxon>Bacillati</taxon>
        <taxon>Bacillota</taxon>
        <taxon>Bacilli</taxon>
        <taxon>Lactobacillales</taxon>
        <taxon>Carnobacteriaceae</taxon>
        <taxon>Carnobacterium</taxon>
    </lineage>
</organism>
<dbReference type="GO" id="GO:0006355">
    <property type="term" value="P:regulation of DNA-templated transcription"/>
    <property type="evidence" value="ECO:0007669"/>
    <property type="project" value="InterPro"/>
</dbReference>
<name>A0A1H0XYA8_9LACT</name>
<sequence length="89" mass="10909">MFYTVQEMSTMLSMNAHTNRYYTNQELITHLKRDENSYRKFDEESINWLIIIYYLCQYGMTIGQICEYILHYVYKVIQRSKNVTILFKI</sequence>
<protein>
    <submittedName>
        <fullName evidence="3">MerR HTH family regulatory protein</fullName>
    </submittedName>
</protein>
<keyword evidence="1" id="KW-1133">Transmembrane helix</keyword>
<feature type="domain" description="HTH merR-type" evidence="2">
    <location>
        <begin position="1"/>
        <end position="71"/>
    </location>
</feature>
<dbReference type="SUPFAM" id="SSF46955">
    <property type="entry name" value="Putative DNA-binding domain"/>
    <property type="match status" value="1"/>
</dbReference>
<dbReference type="AlphaFoldDB" id="A0A1H0XYA8"/>
<dbReference type="Proteomes" id="UP000199481">
    <property type="component" value="Unassembled WGS sequence"/>
</dbReference>
<dbReference type="SMART" id="SM00422">
    <property type="entry name" value="HTH_MERR"/>
    <property type="match status" value="1"/>
</dbReference>
<dbReference type="InterPro" id="IPR009061">
    <property type="entry name" value="DNA-bd_dom_put_sf"/>
</dbReference>
<accession>A0A1H0XYA8</accession>
<feature type="transmembrane region" description="Helical" evidence="1">
    <location>
        <begin position="46"/>
        <end position="70"/>
    </location>
</feature>
<dbReference type="RefSeq" id="WP_226776658.1">
    <property type="nucleotide sequence ID" value="NZ_CP084916.1"/>
</dbReference>
<keyword evidence="4" id="KW-1185">Reference proteome</keyword>
<keyword evidence="1" id="KW-0472">Membrane</keyword>
<gene>
    <name evidence="3" type="ORF">SAMN04487752_0574</name>
</gene>
<keyword evidence="1" id="KW-0812">Transmembrane</keyword>
<dbReference type="GO" id="GO:0003677">
    <property type="term" value="F:DNA binding"/>
    <property type="evidence" value="ECO:0007669"/>
    <property type="project" value="InterPro"/>
</dbReference>
<evidence type="ECO:0000256" key="1">
    <source>
        <dbReference type="SAM" id="Phobius"/>
    </source>
</evidence>
<evidence type="ECO:0000313" key="4">
    <source>
        <dbReference type="Proteomes" id="UP000199481"/>
    </source>
</evidence>
<dbReference type="EMBL" id="FNJW01000008">
    <property type="protein sequence ID" value="SDQ07889.1"/>
    <property type="molecule type" value="Genomic_DNA"/>
</dbReference>
<dbReference type="Gene3D" id="1.10.1660.10">
    <property type="match status" value="1"/>
</dbReference>
<evidence type="ECO:0000259" key="2">
    <source>
        <dbReference type="PROSITE" id="PS50937"/>
    </source>
</evidence>
<dbReference type="Pfam" id="PF13411">
    <property type="entry name" value="MerR_1"/>
    <property type="match status" value="1"/>
</dbReference>
<dbReference type="InterPro" id="IPR000551">
    <property type="entry name" value="MerR-type_HTH_dom"/>
</dbReference>
<reference evidence="4" key="1">
    <citation type="submission" date="2016-10" db="EMBL/GenBank/DDBJ databases">
        <authorList>
            <person name="Varghese N."/>
            <person name="Submissions S."/>
        </authorList>
    </citation>
    <scope>NUCLEOTIDE SEQUENCE [LARGE SCALE GENOMIC DNA]</scope>
    <source>
        <strain evidence="4">MPL-11</strain>
    </source>
</reference>
<evidence type="ECO:0000313" key="3">
    <source>
        <dbReference type="EMBL" id="SDQ07889.1"/>
    </source>
</evidence>
<proteinExistence type="predicted"/>